<dbReference type="Pfam" id="PF12385">
    <property type="entry name" value="Peptidase_C70"/>
    <property type="match status" value="1"/>
</dbReference>
<reference evidence="1 2" key="1">
    <citation type="submission" date="2019-03" db="EMBL/GenBank/DDBJ databases">
        <title>Genome sequence of Sphingomonas sp. 17J27-24.</title>
        <authorList>
            <person name="Kim M."/>
            <person name="Maeng S."/>
            <person name="Sathiyaraj S."/>
        </authorList>
    </citation>
    <scope>NUCLEOTIDE SEQUENCE [LARGE SCALE GENOMIC DNA]</scope>
    <source>
        <strain evidence="1 2">17J27-24</strain>
    </source>
</reference>
<dbReference type="OrthoDB" id="6445402at2"/>
<sequence>MHWGRQRSRKRAAPDARPETWLRLDIAVEPQRRRHECWAAVASAVSRHYRGAGGLDQDAVVAAVGLPPNRFCDAGLALAAAGVLAGQRDEALTIVDLEREIAAGRIVVARIRWSFGGGHLVALSGLSSIGRVSLHDPRYGPSIWSHRDLVEGRYRTFGRWTGSYFTAGSSLIS</sequence>
<keyword evidence="2" id="KW-1185">Reference proteome</keyword>
<dbReference type="Proteomes" id="UP000298213">
    <property type="component" value="Unassembled WGS sequence"/>
</dbReference>
<dbReference type="InterPro" id="IPR022118">
    <property type="entry name" value="Peptidase_C70_AvrRpt2"/>
</dbReference>
<accession>A0A4Y8ZM01</accession>
<name>A0A4Y8ZM01_9SPHN</name>
<proteinExistence type="predicted"/>
<evidence type="ECO:0000313" key="1">
    <source>
        <dbReference type="EMBL" id="TFI57030.1"/>
    </source>
</evidence>
<protein>
    <recommendedName>
        <fullName evidence="3">Peptidase C39-like domain-containing protein</fullName>
    </recommendedName>
</protein>
<evidence type="ECO:0008006" key="3">
    <source>
        <dbReference type="Google" id="ProtNLM"/>
    </source>
</evidence>
<evidence type="ECO:0000313" key="2">
    <source>
        <dbReference type="Proteomes" id="UP000298213"/>
    </source>
</evidence>
<dbReference type="EMBL" id="SPDV01000041">
    <property type="protein sequence ID" value="TFI57030.1"/>
    <property type="molecule type" value="Genomic_DNA"/>
</dbReference>
<gene>
    <name evidence="1" type="ORF">E2493_17200</name>
</gene>
<comment type="caution">
    <text evidence="1">The sequence shown here is derived from an EMBL/GenBank/DDBJ whole genome shotgun (WGS) entry which is preliminary data.</text>
</comment>
<dbReference type="AlphaFoldDB" id="A0A4Y8ZM01"/>
<organism evidence="1 2">
    <name type="scientific">Sphingomonas parva</name>
    <dbReference type="NCBI Taxonomy" id="2555898"/>
    <lineage>
        <taxon>Bacteria</taxon>
        <taxon>Pseudomonadati</taxon>
        <taxon>Pseudomonadota</taxon>
        <taxon>Alphaproteobacteria</taxon>
        <taxon>Sphingomonadales</taxon>
        <taxon>Sphingomonadaceae</taxon>
        <taxon>Sphingomonas</taxon>
    </lineage>
</organism>
<dbReference type="RefSeq" id="WP_135089312.1">
    <property type="nucleotide sequence ID" value="NZ_SPDV01000041.1"/>
</dbReference>